<organism evidence="1 2">
    <name type="scientific">Scutellospora calospora</name>
    <dbReference type="NCBI Taxonomy" id="85575"/>
    <lineage>
        <taxon>Eukaryota</taxon>
        <taxon>Fungi</taxon>
        <taxon>Fungi incertae sedis</taxon>
        <taxon>Mucoromycota</taxon>
        <taxon>Glomeromycotina</taxon>
        <taxon>Glomeromycetes</taxon>
        <taxon>Diversisporales</taxon>
        <taxon>Gigasporaceae</taxon>
        <taxon>Scutellospora</taxon>
    </lineage>
</organism>
<protein>
    <submittedName>
        <fullName evidence="1">10363_t:CDS:1</fullName>
    </submittedName>
</protein>
<evidence type="ECO:0000313" key="1">
    <source>
        <dbReference type="EMBL" id="CAG8693245.1"/>
    </source>
</evidence>
<reference evidence="1" key="1">
    <citation type="submission" date="2021-06" db="EMBL/GenBank/DDBJ databases">
        <authorList>
            <person name="Kallberg Y."/>
            <person name="Tangrot J."/>
            <person name="Rosling A."/>
        </authorList>
    </citation>
    <scope>NUCLEOTIDE SEQUENCE</scope>
    <source>
        <strain evidence="1">AU212A</strain>
    </source>
</reference>
<accession>A0ACA9PCQ0</accession>
<sequence>LNSEIDLALEVGSTDNFIVNLNSKKKFSSELLKQLVSIWELDLKTVDSIINEGQKK</sequence>
<comment type="caution">
    <text evidence="1">The sequence shown here is derived from an EMBL/GenBank/DDBJ whole genome shotgun (WGS) entry which is preliminary data.</text>
</comment>
<dbReference type="EMBL" id="CAJVPM010036620">
    <property type="protein sequence ID" value="CAG8693245.1"/>
    <property type="molecule type" value="Genomic_DNA"/>
</dbReference>
<dbReference type="Proteomes" id="UP000789860">
    <property type="component" value="Unassembled WGS sequence"/>
</dbReference>
<gene>
    <name evidence="1" type="ORF">SCALOS_LOCUS10212</name>
</gene>
<name>A0ACA9PCQ0_9GLOM</name>
<proteinExistence type="predicted"/>
<feature type="non-terminal residue" evidence="1">
    <location>
        <position position="56"/>
    </location>
</feature>
<evidence type="ECO:0000313" key="2">
    <source>
        <dbReference type="Proteomes" id="UP000789860"/>
    </source>
</evidence>
<keyword evidence="2" id="KW-1185">Reference proteome</keyword>
<feature type="non-terminal residue" evidence="1">
    <location>
        <position position="1"/>
    </location>
</feature>